<feature type="compositionally biased region" description="Low complexity" evidence="1">
    <location>
        <begin position="63"/>
        <end position="73"/>
    </location>
</feature>
<dbReference type="PANTHER" id="PTHR42085">
    <property type="entry name" value="F-BOX DOMAIN-CONTAINING PROTEIN"/>
    <property type="match status" value="1"/>
</dbReference>
<name>A0A2P8A8G4_9PEZI</name>
<proteinExistence type="predicted"/>
<reference evidence="2 3" key="1">
    <citation type="submission" date="2017-05" db="EMBL/GenBank/DDBJ databases">
        <title>Draft genome sequence of Elsinoe australis.</title>
        <authorList>
            <person name="Cheng Q."/>
        </authorList>
    </citation>
    <scope>NUCLEOTIDE SEQUENCE [LARGE SCALE GENOMIC DNA]</scope>
    <source>
        <strain evidence="2 3">NL1</strain>
    </source>
</reference>
<keyword evidence="2" id="KW-0378">Hydrolase</keyword>
<keyword evidence="2" id="KW-0547">Nucleotide-binding</keyword>
<keyword evidence="2" id="KW-0347">Helicase</keyword>
<keyword evidence="3" id="KW-1185">Reference proteome</keyword>
<feature type="region of interest" description="Disordered" evidence="1">
    <location>
        <begin position="170"/>
        <end position="194"/>
    </location>
</feature>
<dbReference type="AlphaFoldDB" id="A0A2P8A8G4"/>
<feature type="compositionally biased region" description="Polar residues" evidence="1">
    <location>
        <begin position="105"/>
        <end position="127"/>
    </location>
</feature>
<dbReference type="PANTHER" id="PTHR42085:SF2">
    <property type="entry name" value="F-BOX DOMAIN-CONTAINING PROTEIN"/>
    <property type="match status" value="1"/>
</dbReference>
<keyword evidence="2" id="KW-0067">ATP-binding</keyword>
<dbReference type="Proteomes" id="UP000243723">
    <property type="component" value="Unassembled WGS sequence"/>
</dbReference>
<protein>
    <submittedName>
        <fullName evidence="2">ATP-dependent RNA helicase has1</fullName>
    </submittedName>
</protein>
<feature type="region of interest" description="Disordered" evidence="1">
    <location>
        <begin position="31"/>
        <end position="127"/>
    </location>
</feature>
<evidence type="ECO:0000256" key="1">
    <source>
        <dbReference type="SAM" id="MobiDB-lite"/>
    </source>
</evidence>
<dbReference type="GO" id="GO:0004386">
    <property type="term" value="F:helicase activity"/>
    <property type="evidence" value="ECO:0007669"/>
    <property type="project" value="UniProtKB-KW"/>
</dbReference>
<gene>
    <name evidence="2" type="ORF">B9Z65_6377</name>
</gene>
<organism evidence="2 3">
    <name type="scientific">Elsinoe australis</name>
    <dbReference type="NCBI Taxonomy" id="40998"/>
    <lineage>
        <taxon>Eukaryota</taxon>
        <taxon>Fungi</taxon>
        <taxon>Dikarya</taxon>
        <taxon>Ascomycota</taxon>
        <taxon>Pezizomycotina</taxon>
        <taxon>Dothideomycetes</taxon>
        <taxon>Dothideomycetidae</taxon>
        <taxon>Myriangiales</taxon>
        <taxon>Elsinoaceae</taxon>
        <taxon>Elsinoe</taxon>
    </lineage>
</organism>
<accession>A0A2P8A8G4</accession>
<dbReference type="EMBL" id="NHZQ01000060">
    <property type="protein sequence ID" value="PSK56753.1"/>
    <property type="molecule type" value="Genomic_DNA"/>
</dbReference>
<comment type="caution">
    <text evidence="2">The sequence shown here is derived from an EMBL/GenBank/DDBJ whole genome shotgun (WGS) entry which is preliminary data.</text>
</comment>
<dbReference type="InterPro" id="IPR038883">
    <property type="entry name" value="AN11006-like"/>
</dbReference>
<evidence type="ECO:0000313" key="3">
    <source>
        <dbReference type="Proteomes" id="UP000243723"/>
    </source>
</evidence>
<feature type="compositionally biased region" description="Low complexity" evidence="1">
    <location>
        <begin position="170"/>
        <end position="183"/>
    </location>
</feature>
<evidence type="ECO:0000313" key="2">
    <source>
        <dbReference type="EMBL" id="PSK56753.1"/>
    </source>
</evidence>
<dbReference type="OrthoDB" id="5372935at2759"/>
<dbReference type="STRING" id="40998.A0A2P8A8G4"/>
<sequence length="453" mass="51036">MAPPRKRIARETDAHALDVIGEKRIANARKASLPAQYSATGRPIRRSKKTENNAFADSTYAISDVESSVSGSDSEVEPIPRSTASRKRKRTPPPALTPDRFLETSARSTPNPQPTDTQIAPPVTTISNNNRAAPISLTFNIPTGFQGPLTINIDANDLIRSAAPQLTSITASKTNPTATAKPAAQRKSSNEVTSKSIPGKVGFLDLPPEIRNEIYRAAFVKDQRRINFSSPSHFQRSAAFLRTCRQVAHEGASMLYSECEYYFRRNTSSRTPLWTTDSKEIGFSDIHRFLKMIGPANVARLRHVFFLLEDAVPCLNPQFKTAEERRYVHDEHLRAAIRTIADHGRLQTLKLGFFGRRNIAESDSNFLNEIKAIKADSVEVLARRCHPDWPRLYSNLQWPKIFFHLALDVKTSVTRKRKFYPPWKEGKKDFFEDDSDEETREARLCTDCGDVHV</sequence>